<organism evidence="8">
    <name type="scientific">metagenome</name>
    <dbReference type="NCBI Taxonomy" id="256318"/>
    <lineage>
        <taxon>unclassified sequences</taxon>
        <taxon>metagenomes</taxon>
    </lineage>
</organism>
<dbReference type="InterPro" id="IPR011990">
    <property type="entry name" value="TPR-like_helical_dom_sf"/>
</dbReference>
<evidence type="ECO:0000256" key="1">
    <source>
        <dbReference type="ARBA" id="ARBA00005820"/>
    </source>
</evidence>
<dbReference type="GO" id="GO:0004016">
    <property type="term" value="F:adenylate cyclase activity"/>
    <property type="evidence" value="ECO:0007669"/>
    <property type="project" value="TreeGrafter"/>
</dbReference>
<feature type="region of interest" description="Disordered" evidence="5">
    <location>
        <begin position="1040"/>
        <end position="1066"/>
    </location>
</feature>
<evidence type="ECO:0000256" key="3">
    <source>
        <dbReference type="ARBA" id="ARBA00022840"/>
    </source>
</evidence>
<dbReference type="InterPro" id="IPR016032">
    <property type="entry name" value="Sig_transdc_resp-reg_C-effctor"/>
</dbReference>
<dbReference type="SMART" id="SM00862">
    <property type="entry name" value="Trans_reg_C"/>
    <property type="match status" value="1"/>
</dbReference>
<feature type="domain" description="OmpR/PhoB-type" evidence="6">
    <location>
        <begin position="27"/>
        <end position="97"/>
    </location>
</feature>
<evidence type="ECO:0000256" key="2">
    <source>
        <dbReference type="ARBA" id="ARBA00022741"/>
    </source>
</evidence>
<evidence type="ECO:0000313" key="8">
    <source>
        <dbReference type="EMBL" id="CUR58778.1"/>
    </source>
</evidence>
<dbReference type="GO" id="GO:0006355">
    <property type="term" value="P:regulation of DNA-templated transcription"/>
    <property type="evidence" value="ECO:0007669"/>
    <property type="project" value="InterPro"/>
</dbReference>
<dbReference type="GO" id="GO:0003677">
    <property type="term" value="F:DNA binding"/>
    <property type="evidence" value="ECO:0007669"/>
    <property type="project" value="UniProtKB-KW"/>
</dbReference>
<evidence type="ECO:0000256" key="4">
    <source>
        <dbReference type="ARBA" id="ARBA00023125"/>
    </source>
</evidence>
<feature type="domain" description="Bacterial transcriptional activator" evidence="7">
    <location>
        <begin position="103"/>
        <end position="248"/>
    </location>
</feature>
<dbReference type="InterPro" id="IPR041664">
    <property type="entry name" value="AAA_16"/>
</dbReference>
<dbReference type="GO" id="GO:0005737">
    <property type="term" value="C:cytoplasm"/>
    <property type="evidence" value="ECO:0007669"/>
    <property type="project" value="TreeGrafter"/>
</dbReference>
<dbReference type="Pfam" id="PF03704">
    <property type="entry name" value="BTAD"/>
    <property type="match status" value="1"/>
</dbReference>
<evidence type="ECO:0000259" key="7">
    <source>
        <dbReference type="SMART" id="SM01043"/>
    </source>
</evidence>
<dbReference type="InterPro" id="IPR027417">
    <property type="entry name" value="P-loop_NTPase"/>
</dbReference>
<comment type="similarity">
    <text evidence="1">Belongs to the AfsR/DnrI/RedD regulatory family.</text>
</comment>
<gene>
    <name evidence="8" type="ORF">NOCA1160053</name>
</gene>
<keyword evidence="3" id="KW-0067">ATP-binding</keyword>
<accession>A0A2P2C9V0</accession>
<dbReference type="GO" id="GO:0000160">
    <property type="term" value="P:phosphorelay signal transduction system"/>
    <property type="evidence" value="ECO:0007669"/>
    <property type="project" value="InterPro"/>
</dbReference>
<dbReference type="Pfam" id="PF13191">
    <property type="entry name" value="AAA_16"/>
    <property type="match status" value="1"/>
</dbReference>
<dbReference type="PANTHER" id="PTHR16305:SF35">
    <property type="entry name" value="TRANSCRIPTIONAL ACTIVATOR DOMAIN"/>
    <property type="match status" value="1"/>
</dbReference>
<protein>
    <recommendedName>
        <fullName evidence="9">Transcriptional regulator, ATPase, winged helix family</fullName>
    </recommendedName>
</protein>
<dbReference type="SUPFAM" id="SSF46894">
    <property type="entry name" value="C-terminal effector domain of the bipartite response regulators"/>
    <property type="match status" value="1"/>
</dbReference>
<sequence>MTPPGGIVRLRLSSTLAVDTGDGARSGRELGSRKARTLLALLASARGRPVATDRIVAALWRDAPPADPAANVATLVSRVRRTLGAGLVVGRPGAYALGGAWSLDLVEAEQWLAEAAGRLAAGEHALAESAAAAALELLGAETALLDEADDDWVLQVRRDVDALRRAARHRRVAALLTLDPATAVRVATDGTRADAYDERAVRDLMRALAADGRAAAALSAYDELARTLREDLGTDPDRATSDLHLALLRETDAGGDTAPSLPRPRGEAPEVLLVGRAEEVALFRSAWEGVVSASEADLVLVVGEGGIGKTRLLDAVADLGTTTGGQVLRGRCHPAERSLFLQPFVDALRPALAGLQHDQLAATLRGHEAAWVSLVADLAAVVPDAPPPPADPDLQRRATYDAVAAALRRLSATRPLVLVLDDLQDAGAATVDLLGYLARQLASSRVLLVGAVRSEDQAVAERLGDRARRVQLGPLGPEAVAALAAAAGLGPRGRQVMARTAGHTLSVVECLRALGSGDTGVPASLSQGVLARVDGLGPECRSVVQAGAVLRRRLDARLLAGLAEVSEVAATRHGEELTRAGLFVRSGAVYEFTNDLFQECVYAALPEAVAAAYHRRAADLTSDRPEVMAAHAHAVGDDARAAQGWLLAGEEALRRAAVEDARTLVERCLAVPGLAAETRARALLVRGRVHEAGMSWSAAIEDIDAALAWARSIGERRLELAALRARGGDAAVGAQLSADELLGPLEDGVRLAAELGDRRAEADFASRLTVLEASRLRLADASLRAGRVLARARASGSQDGVVLALDCLKTVAWYLGDAPALDAAVRELEPLLRERHDAWLLQWVVFESAFVPAARDDWDEARALLDDALELNRRSGFPAYAGYLQAYGGWLARLAGDLDDARRLGRVAVEATSAVDHPWWHSWAAGLLAATLVETGEEAEAEAVARTGLAALSGTARPGRLLCASTLAAITGELVRGATDALAEVDCPPGRAWVLGADAYLLLAGAARARGDDEEATRLLTPLREATAGSWPSIRRRVEAVDGTARQSASSTSRAARAAPSGGTGR</sequence>
<dbReference type="PANTHER" id="PTHR16305">
    <property type="entry name" value="TESTICULAR SOLUBLE ADENYLYL CYCLASE"/>
    <property type="match status" value="1"/>
</dbReference>
<dbReference type="Gene3D" id="3.40.50.300">
    <property type="entry name" value="P-loop containing nucleotide triphosphate hydrolases"/>
    <property type="match status" value="1"/>
</dbReference>
<evidence type="ECO:0008006" key="9">
    <source>
        <dbReference type="Google" id="ProtNLM"/>
    </source>
</evidence>
<keyword evidence="2" id="KW-0547">Nucleotide-binding</keyword>
<proteinExistence type="inferred from homology"/>
<name>A0A2P2C9V0_9ZZZZ</name>
<dbReference type="EMBL" id="CZKB01000008">
    <property type="protein sequence ID" value="CUR58778.1"/>
    <property type="molecule type" value="Genomic_DNA"/>
</dbReference>
<feature type="compositionally biased region" description="Low complexity" evidence="5">
    <location>
        <begin position="1043"/>
        <end position="1066"/>
    </location>
</feature>
<dbReference type="GO" id="GO:0005524">
    <property type="term" value="F:ATP binding"/>
    <property type="evidence" value="ECO:0007669"/>
    <property type="project" value="UniProtKB-KW"/>
</dbReference>
<dbReference type="AlphaFoldDB" id="A0A2P2C9V0"/>
<dbReference type="SUPFAM" id="SSF52540">
    <property type="entry name" value="P-loop containing nucleoside triphosphate hydrolases"/>
    <property type="match status" value="1"/>
</dbReference>
<dbReference type="InterPro" id="IPR005158">
    <property type="entry name" value="BTAD"/>
</dbReference>
<dbReference type="Gene3D" id="1.10.10.10">
    <property type="entry name" value="Winged helix-like DNA-binding domain superfamily/Winged helix DNA-binding domain"/>
    <property type="match status" value="1"/>
</dbReference>
<reference evidence="8" key="1">
    <citation type="submission" date="2015-08" db="EMBL/GenBank/DDBJ databases">
        <authorList>
            <person name="Babu N.S."/>
            <person name="Beckwith C.J."/>
            <person name="Beseler K.G."/>
            <person name="Brison A."/>
            <person name="Carone J.V."/>
            <person name="Caskin T.P."/>
            <person name="Diamond M."/>
            <person name="Durham M.E."/>
            <person name="Foxe J.M."/>
            <person name="Go M."/>
            <person name="Henderson B.A."/>
            <person name="Jones I.B."/>
            <person name="McGettigan J.A."/>
            <person name="Micheletti S.J."/>
            <person name="Nasrallah M.E."/>
            <person name="Ortiz D."/>
            <person name="Piller C.R."/>
            <person name="Privatt S.R."/>
            <person name="Schneider S.L."/>
            <person name="Sharp S."/>
            <person name="Smith T.C."/>
            <person name="Stanton J.D."/>
            <person name="Ullery H.E."/>
            <person name="Wilson R.J."/>
            <person name="Serrano M.G."/>
            <person name="Buck G."/>
            <person name="Lee V."/>
            <person name="Wang Y."/>
            <person name="Carvalho R."/>
            <person name="Voegtly L."/>
            <person name="Shi R."/>
            <person name="Duckworth R."/>
            <person name="Johnson A."/>
            <person name="Loviza R."/>
            <person name="Walstead R."/>
            <person name="Shah Z."/>
            <person name="Kiflezghi M."/>
            <person name="Wade K."/>
            <person name="Ball S.L."/>
            <person name="Bradley K.W."/>
            <person name="Asai D.J."/>
            <person name="Bowman C.A."/>
            <person name="Russell D.A."/>
            <person name="Pope W.H."/>
            <person name="Jacobs-Sera D."/>
            <person name="Hendrix R.W."/>
            <person name="Hatfull G.F."/>
        </authorList>
    </citation>
    <scope>NUCLEOTIDE SEQUENCE</scope>
</reference>
<keyword evidence="4" id="KW-0238">DNA-binding</keyword>
<dbReference type="SMART" id="SM01043">
    <property type="entry name" value="BTAD"/>
    <property type="match status" value="1"/>
</dbReference>
<dbReference type="InterPro" id="IPR001867">
    <property type="entry name" value="OmpR/PhoB-type_DNA-bd"/>
</dbReference>
<dbReference type="Gene3D" id="1.25.40.10">
    <property type="entry name" value="Tetratricopeptide repeat domain"/>
    <property type="match status" value="2"/>
</dbReference>
<dbReference type="InterPro" id="IPR036388">
    <property type="entry name" value="WH-like_DNA-bd_sf"/>
</dbReference>
<dbReference type="SUPFAM" id="SSF48452">
    <property type="entry name" value="TPR-like"/>
    <property type="match status" value="2"/>
</dbReference>
<evidence type="ECO:0000259" key="6">
    <source>
        <dbReference type="SMART" id="SM00862"/>
    </source>
</evidence>
<evidence type="ECO:0000256" key="5">
    <source>
        <dbReference type="SAM" id="MobiDB-lite"/>
    </source>
</evidence>